<dbReference type="AlphaFoldDB" id="A0A4V3E991"/>
<keyword evidence="2" id="KW-1185">Reference proteome</keyword>
<reference evidence="1 2" key="1">
    <citation type="submission" date="2019-03" db="EMBL/GenBank/DDBJ databases">
        <title>Genomic Encyclopedia of Archaeal and Bacterial Type Strains, Phase II (KMG-II): from individual species to whole genera.</title>
        <authorList>
            <person name="Goeker M."/>
        </authorList>
    </citation>
    <scope>NUCLEOTIDE SEQUENCE [LARGE SCALE GENOMIC DNA]</scope>
    <source>
        <strain evidence="1 2">DSM 28213</strain>
    </source>
</reference>
<evidence type="ECO:0000313" key="2">
    <source>
        <dbReference type="Proteomes" id="UP000295215"/>
    </source>
</evidence>
<dbReference type="Proteomes" id="UP000295215">
    <property type="component" value="Unassembled WGS sequence"/>
</dbReference>
<dbReference type="RefSeq" id="WP_133711654.1">
    <property type="nucleotide sequence ID" value="NZ_SOAG01000003.1"/>
</dbReference>
<proteinExistence type="predicted"/>
<organism evidence="1 2">
    <name type="scientific">Myroides indicus</name>
    <dbReference type="NCBI Taxonomy" id="1323422"/>
    <lineage>
        <taxon>Bacteria</taxon>
        <taxon>Pseudomonadati</taxon>
        <taxon>Bacteroidota</taxon>
        <taxon>Flavobacteriia</taxon>
        <taxon>Flavobacteriales</taxon>
        <taxon>Flavobacteriaceae</taxon>
        <taxon>Myroides</taxon>
    </lineage>
</organism>
<evidence type="ECO:0008006" key="3">
    <source>
        <dbReference type="Google" id="ProtNLM"/>
    </source>
</evidence>
<dbReference type="OrthoDB" id="7064118at2"/>
<gene>
    <name evidence="1" type="ORF">C8P70_10365</name>
</gene>
<protein>
    <recommendedName>
        <fullName evidence="3">SatD family protein</fullName>
    </recommendedName>
</protein>
<evidence type="ECO:0000313" key="1">
    <source>
        <dbReference type="EMBL" id="TDS65045.1"/>
    </source>
</evidence>
<accession>A0A4V3E991</accession>
<comment type="caution">
    <text evidence="1">The sequence shown here is derived from an EMBL/GenBank/DDBJ whole genome shotgun (WGS) entry which is preliminary data.</text>
</comment>
<name>A0A4V3E991_9FLAO</name>
<sequence>MIGVITGDIVNSRSVSSEIWLPELKTYFESLGKHPEDWEIYRGDSFQLQVKPQVILEKALIIKLLIQKNKNINVRMSLGIGERSFKGERITESNGSAFIYSGENLDKLKGTQIVIETPFDEINEYFNPILQLIDLISLNWKSATAETMYLALTNENSIQKELSQMLSKAPATINKALKRGGFSEIKEILALFDSKIKKYV</sequence>
<dbReference type="EMBL" id="SOAG01000003">
    <property type="protein sequence ID" value="TDS65045.1"/>
    <property type="molecule type" value="Genomic_DNA"/>
</dbReference>